<organism evidence="8 9">
    <name type="scientific">Cloeon dipterum</name>
    <dbReference type="NCBI Taxonomy" id="197152"/>
    <lineage>
        <taxon>Eukaryota</taxon>
        <taxon>Metazoa</taxon>
        <taxon>Ecdysozoa</taxon>
        <taxon>Arthropoda</taxon>
        <taxon>Hexapoda</taxon>
        <taxon>Insecta</taxon>
        <taxon>Pterygota</taxon>
        <taxon>Palaeoptera</taxon>
        <taxon>Ephemeroptera</taxon>
        <taxon>Pisciforma</taxon>
        <taxon>Baetidae</taxon>
        <taxon>Cloeon</taxon>
    </lineage>
</organism>
<keyword evidence="5" id="KW-0175">Coiled coil</keyword>
<dbReference type="Pfam" id="PF05485">
    <property type="entry name" value="THAP"/>
    <property type="match status" value="1"/>
</dbReference>
<feature type="region of interest" description="Disordered" evidence="6">
    <location>
        <begin position="180"/>
        <end position="208"/>
    </location>
</feature>
<gene>
    <name evidence="8" type="ORF">CLODIP_2_CD11270</name>
</gene>
<keyword evidence="3" id="KW-0862">Zinc</keyword>
<evidence type="ECO:0000256" key="4">
    <source>
        <dbReference type="ARBA" id="ARBA00023125"/>
    </source>
</evidence>
<dbReference type="EMBL" id="CADEPI010000396">
    <property type="protein sequence ID" value="CAB3385143.1"/>
    <property type="molecule type" value="Genomic_DNA"/>
</dbReference>
<evidence type="ECO:0000313" key="9">
    <source>
        <dbReference type="Proteomes" id="UP000494165"/>
    </source>
</evidence>
<feature type="coiled-coil region" evidence="5">
    <location>
        <begin position="137"/>
        <end position="164"/>
    </location>
</feature>
<evidence type="ECO:0000259" key="7">
    <source>
        <dbReference type="SMART" id="SM00980"/>
    </source>
</evidence>
<keyword evidence="2" id="KW-0863">Zinc-finger</keyword>
<protein>
    <recommendedName>
        <fullName evidence="7">THAP-type domain-containing protein</fullName>
    </recommendedName>
</protein>
<feature type="domain" description="THAP-type" evidence="7">
    <location>
        <begin position="8"/>
        <end position="108"/>
    </location>
</feature>
<keyword evidence="1" id="KW-0479">Metal-binding</keyword>
<evidence type="ECO:0000256" key="1">
    <source>
        <dbReference type="ARBA" id="ARBA00022723"/>
    </source>
</evidence>
<dbReference type="GO" id="GO:0003677">
    <property type="term" value="F:DNA binding"/>
    <property type="evidence" value="ECO:0007669"/>
    <property type="project" value="UniProtKB-KW"/>
</dbReference>
<keyword evidence="4" id="KW-0238">DNA-binding</keyword>
<evidence type="ECO:0000256" key="5">
    <source>
        <dbReference type="SAM" id="Coils"/>
    </source>
</evidence>
<proteinExistence type="predicted"/>
<keyword evidence="9" id="KW-1185">Reference proteome</keyword>
<dbReference type="Proteomes" id="UP000494165">
    <property type="component" value="Unassembled WGS sequence"/>
</dbReference>
<name>A0A8S1DN49_9INSE</name>
<sequence>MTSSSEDMRCCIPSCVNHHRRVAPPDATSDARPTFFGVPESRVGEDITSDTVLRRALWLRRLKKYAKHVDPDTALVCNRHFTQGHPAEPDDTNTVDWLPNAQLASPEELTEEMEEMNFEEEEGSEEENLDEEFVSYTNRQKEKVDRLKRENVALKRKLSDMTQTGIIQGMRLKMLKSMKVKDEPEDQEKVKVDVTSEPADEKSAGESKPKLQINNIKMKLSNILGNEGGREAVLLKDWTLYRIGHILKQMSWDSMGAKNLHKIIYS</sequence>
<reference evidence="8 9" key="1">
    <citation type="submission" date="2020-04" db="EMBL/GenBank/DDBJ databases">
        <authorList>
            <person name="Alioto T."/>
            <person name="Alioto T."/>
            <person name="Gomez Garrido J."/>
        </authorList>
    </citation>
    <scope>NUCLEOTIDE SEQUENCE [LARGE SCALE GENOMIC DNA]</scope>
</reference>
<dbReference type="InterPro" id="IPR006612">
    <property type="entry name" value="THAP_Znf"/>
</dbReference>
<evidence type="ECO:0000256" key="2">
    <source>
        <dbReference type="ARBA" id="ARBA00022771"/>
    </source>
</evidence>
<dbReference type="SMART" id="SM00980">
    <property type="entry name" value="THAP"/>
    <property type="match status" value="1"/>
</dbReference>
<evidence type="ECO:0000256" key="3">
    <source>
        <dbReference type="ARBA" id="ARBA00022833"/>
    </source>
</evidence>
<evidence type="ECO:0000256" key="6">
    <source>
        <dbReference type="SAM" id="MobiDB-lite"/>
    </source>
</evidence>
<evidence type="ECO:0000313" key="8">
    <source>
        <dbReference type="EMBL" id="CAB3385143.1"/>
    </source>
</evidence>
<dbReference type="AlphaFoldDB" id="A0A8S1DN49"/>
<accession>A0A8S1DN49</accession>
<comment type="caution">
    <text evidence="8">The sequence shown here is derived from an EMBL/GenBank/DDBJ whole genome shotgun (WGS) entry which is preliminary data.</text>
</comment>
<dbReference type="GO" id="GO:0008270">
    <property type="term" value="F:zinc ion binding"/>
    <property type="evidence" value="ECO:0007669"/>
    <property type="project" value="UniProtKB-KW"/>
</dbReference>